<name>A0ACB8EZT4_9SAUR</name>
<evidence type="ECO:0000313" key="2">
    <source>
        <dbReference type="Proteomes" id="UP000827872"/>
    </source>
</evidence>
<gene>
    <name evidence="1" type="ORF">K3G42_013942</name>
</gene>
<proteinExistence type="predicted"/>
<protein>
    <submittedName>
        <fullName evidence="1">Uncharacterized protein</fullName>
    </submittedName>
</protein>
<comment type="caution">
    <text evidence="1">The sequence shown here is derived from an EMBL/GenBank/DDBJ whole genome shotgun (WGS) entry which is preliminary data.</text>
</comment>
<dbReference type="Proteomes" id="UP000827872">
    <property type="component" value="Linkage Group LG12"/>
</dbReference>
<reference evidence="1" key="1">
    <citation type="submission" date="2021-08" db="EMBL/GenBank/DDBJ databases">
        <title>The first chromosome-level gecko genome reveals the dynamic sex chromosomes of Neotropical dwarf geckos (Sphaerodactylidae: Sphaerodactylus).</title>
        <authorList>
            <person name="Pinto B.J."/>
            <person name="Keating S.E."/>
            <person name="Gamble T."/>
        </authorList>
    </citation>
    <scope>NUCLEOTIDE SEQUENCE</scope>
    <source>
        <strain evidence="1">TG3544</strain>
    </source>
</reference>
<sequence length="351" mass="39388">MKFQVFLFLISTAAFAPSSGNPVLTTEDIQVQENFDEERFYGKWYDIVVGSTCPWLKKYKDRYTMGTMVVGPGQSDREISMTTTRLRHGICSQVTGQYQKTDIPGKLTYYNPKWDANIESFVVRTNYNEYAIIVSKKSSTRGLTTTAKIYGRSSELREDLMAEFRQFALDLGIPEDSISTLINKGECVPPPVETEPQARVRRTTLFEEEGSADGSLNKLTANKEDYCRQKVDAGPCLGMSSRYFYNSSSQTCETFLYGGCLGNGNNFHTEKACLQTCRTEASCRLPISPGDPCKVTYWAFDANLGKCVTFEGCGSNGNKFYHEKECKEYCGVLSDGDDEFLHLSPSQTKQV</sequence>
<organism evidence="1 2">
    <name type="scientific">Sphaerodactylus townsendi</name>
    <dbReference type="NCBI Taxonomy" id="933632"/>
    <lineage>
        <taxon>Eukaryota</taxon>
        <taxon>Metazoa</taxon>
        <taxon>Chordata</taxon>
        <taxon>Craniata</taxon>
        <taxon>Vertebrata</taxon>
        <taxon>Euteleostomi</taxon>
        <taxon>Lepidosauria</taxon>
        <taxon>Squamata</taxon>
        <taxon>Bifurcata</taxon>
        <taxon>Gekkota</taxon>
        <taxon>Sphaerodactylidae</taxon>
        <taxon>Sphaerodactylus</taxon>
    </lineage>
</organism>
<keyword evidence="2" id="KW-1185">Reference proteome</keyword>
<accession>A0ACB8EZT4</accession>
<dbReference type="EMBL" id="CM037625">
    <property type="protein sequence ID" value="KAH7998228.1"/>
    <property type="molecule type" value="Genomic_DNA"/>
</dbReference>
<evidence type="ECO:0000313" key="1">
    <source>
        <dbReference type="EMBL" id="KAH7998228.1"/>
    </source>
</evidence>